<feature type="transmembrane region" description="Helical" evidence="7">
    <location>
        <begin position="175"/>
        <end position="196"/>
    </location>
</feature>
<keyword evidence="2" id="KW-1003">Cell membrane</keyword>
<dbReference type="Proteomes" id="UP000649768">
    <property type="component" value="Unassembled WGS sequence"/>
</dbReference>
<comment type="function">
    <text evidence="7">Part of the tripartite ATP-independent periplasmic (TRAP) transport system.</text>
</comment>
<feature type="transmembrane region" description="Helical" evidence="7">
    <location>
        <begin position="6"/>
        <end position="34"/>
    </location>
</feature>
<comment type="similarity">
    <text evidence="7">Belongs to the TRAP transporter large permease family.</text>
</comment>
<feature type="transmembrane region" description="Helical" evidence="7">
    <location>
        <begin position="216"/>
        <end position="241"/>
    </location>
</feature>
<keyword evidence="4 7" id="KW-0812">Transmembrane</keyword>
<dbReference type="InterPro" id="IPR004681">
    <property type="entry name" value="TRAP_DctM"/>
</dbReference>
<evidence type="ECO:0000313" key="10">
    <source>
        <dbReference type="Proteomes" id="UP000649768"/>
    </source>
</evidence>
<proteinExistence type="inferred from homology"/>
<evidence type="ECO:0000256" key="5">
    <source>
        <dbReference type="ARBA" id="ARBA00022989"/>
    </source>
</evidence>
<evidence type="ECO:0000256" key="1">
    <source>
        <dbReference type="ARBA" id="ARBA00004429"/>
    </source>
</evidence>
<evidence type="ECO:0000256" key="6">
    <source>
        <dbReference type="ARBA" id="ARBA00023136"/>
    </source>
</evidence>
<organism evidence="9 10">
    <name type="scientific">Photobacterium arenosum</name>
    <dbReference type="NCBI Taxonomy" id="2774143"/>
    <lineage>
        <taxon>Bacteria</taxon>
        <taxon>Pseudomonadati</taxon>
        <taxon>Pseudomonadota</taxon>
        <taxon>Gammaproteobacteria</taxon>
        <taxon>Vibrionales</taxon>
        <taxon>Vibrionaceae</taxon>
        <taxon>Photobacterium</taxon>
    </lineage>
</organism>
<feature type="transmembrane region" description="Helical" evidence="7">
    <location>
        <begin position="277"/>
        <end position="301"/>
    </location>
</feature>
<sequence>MVGIIMFIVALFALLLGFPVAFTFGGIALLFGVWAEGPEIFAFMPFRIMSIMQNTVLMAVPLFVFMGLVLQKTRLAEQLLESMGKLFGSVRGGLAISTVLVGSLLAASTGVVGASVVAMGLISLPVMMKYQYSKGLATGTICASGTLGQIIPPSIVLILLGDVLGIPVGDLFQAAIWPGLALVLAYIVYIVIYSWLNPEATQPMERDPDQSRQQEVITALKAVLPPLALIIVVLGSIFAGIATPTESAALGGMGAVLLSLVYRQFSWRMLYDSAFETVKVTAMVFGILLGATAFSMAFTYTGGDYLVEEWMLSLPGEEWSFLILTMLIILILGFFIDFVEICFIVVPILAPIADAMGINMLWFAILIAMNLQTSFLTPPFGFSLFYLKGVAPDGITTRDIYKGVMPFITIQVLILASVLIFPGFYGL</sequence>
<keyword evidence="3 7" id="KW-0997">Cell inner membrane</keyword>
<feature type="transmembrane region" description="Helical" evidence="7">
    <location>
        <begin position="136"/>
        <end position="160"/>
    </location>
</feature>
<keyword evidence="6 7" id="KW-0472">Membrane</keyword>
<feature type="transmembrane region" description="Helical" evidence="7">
    <location>
        <begin position="321"/>
        <end position="349"/>
    </location>
</feature>
<feature type="domain" description="TRAP C4-dicarboxylate transport system permease DctM subunit" evidence="8">
    <location>
        <begin position="8"/>
        <end position="423"/>
    </location>
</feature>
<reference evidence="9 10" key="1">
    <citation type="submission" date="2020-09" db="EMBL/GenBank/DDBJ databases">
        <title>Photobacterium sp. CAU 1568 isolated from sand of Sido Beach.</title>
        <authorList>
            <person name="Kim W."/>
        </authorList>
    </citation>
    <scope>NUCLEOTIDE SEQUENCE [LARGE SCALE GENOMIC DNA]</scope>
    <source>
        <strain evidence="9 10">CAU 1568</strain>
    </source>
</reference>
<keyword evidence="10" id="KW-1185">Reference proteome</keyword>
<dbReference type="InterPro" id="IPR010656">
    <property type="entry name" value="DctM"/>
</dbReference>
<comment type="caution">
    <text evidence="9">The sequence shown here is derived from an EMBL/GenBank/DDBJ whole genome shotgun (WGS) entry which is preliminary data.</text>
</comment>
<evidence type="ECO:0000259" key="8">
    <source>
        <dbReference type="Pfam" id="PF06808"/>
    </source>
</evidence>
<dbReference type="RefSeq" id="WP_192016592.1">
    <property type="nucleotide sequence ID" value="NZ_JACYTP010000009.1"/>
</dbReference>
<evidence type="ECO:0000256" key="3">
    <source>
        <dbReference type="ARBA" id="ARBA00022519"/>
    </source>
</evidence>
<feature type="transmembrane region" description="Helical" evidence="7">
    <location>
        <begin position="93"/>
        <end position="124"/>
    </location>
</feature>
<dbReference type="PANTHER" id="PTHR33362">
    <property type="entry name" value="SIALIC ACID TRAP TRANSPORTER PERMEASE PROTEIN SIAT-RELATED"/>
    <property type="match status" value="1"/>
</dbReference>
<dbReference type="PANTHER" id="PTHR33362:SF7">
    <property type="entry name" value="SLL1103 PROTEIN"/>
    <property type="match status" value="1"/>
</dbReference>
<feature type="transmembrane region" description="Helical" evidence="7">
    <location>
        <begin position="407"/>
        <end position="425"/>
    </location>
</feature>
<dbReference type="EMBL" id="JACYTP010000009">
    <property type="protein sequence ID" value="MBD8513923.1"/>
    <property type="molecule type" value="Genomic_DNA"/>
</dbReference>
<dbReference type="NCBIfam" id="TIGR00786">
    <property type="entry name" value="dctM"/>
    <property type="match status" value="1"/>
</dbReference>
<feature type="transmembrane region" description="Helical" evidence="7">
    <location>
        <begin position="55"/>
        <end position="73"/>
    </location>
</feature>
<keyword evidence="5 7" id="KW-1133">Transmembrane helix</keyword>
<accession>A0ABR9BNW1</accession>
<comment type="subcellular location">
    <subcellularLocation>
        <location evidence="1 7">Cell inner membrane</location>
        <topology evidence="1 7">Multi-pass membrane protein</topology>
    </subcellularLocation>
</comment>
<evidence type="ECO:0000256" key="7">
    <source>
        <dbReference type="RuleBase" id="RU369079"/>
    </source>
</evidence>
<dbReference type="PIRSF" id="PIRSF006066">
    <property type="entry name" value="HI0050"/>
    <property type="match status" value="1"/>
</dbReference>
<keyword evidence="7" id="KW-0813">Transport</keyword>
<evidence type="ECO:0000313" key="9">
    <source>
        <dbReference type="EMBL" id="MBD8513923.1"/>
    </source>
</evidence>
<protein>
    <recommendedName>
        <fullName evidence="7">TRAP transporter large permease protein</fullName>
    </recommendedName>
</protein>
<dbReference type="Pfam" id="PF06808">
    <property type="entry name" value="DctM"/>
    <property type="match status" value="1"/>
</dbReference>
<comment type="subunit">
    <text evidence="7">The complex comprises the extracytoplasmic solute receptor protein and the two transmembrane proteins.</text>
</comment>
<name>A0ABR9BNW1_9GAMM</name>
<feature type="transmembrane region" description="Helical" evidence="7">
    <location>
        <begin position="247"/>
        <end position="265"/>
    </location>
</feature>
<feature type="transmembrane region" description="Helical" evidence="7">
    <location>
        <begin position="361"/>
        <end position="387"/>
    </location>
</feature>
<evidence type="ECO:0000256" key="4">
    <source>
        <dbReference type="ARBA" id="ARBA00022692"/>
    </source>
</evidence>
<evidence type="ECO:0000256" key="2">
    <source>
        <dbReference type="ARBA" id="ARBA00022475"/>
    </source>
</evidence>
<gene>
    <name evidence="9" type="ORF">IFO68_14665</name>
</gene>